<sequence>MRLPYVQDPPQTSTPHEAQVLADIQARRGANPLLPLDLALLHSFPIAEGWNSFFGAIRTQSILSATVRELAICRVAVVNGALFEWEQHAPLLQKSGAREEVLDIIKDAEIDFSSESLCSVLSPEHRTVLRYTDAMTKTIKVPDEVFAELNVLFSPQEVLEMTTTIAGYNCVSRILVALDIGERNQGADDWLKARGLCADCGSPP</sequence>
<dbReference type="PANTHER" id="PTHR34846:SF9">
    <property type="entry name" value="4-CARBOXYMUCONOLACTONE DECARBOXYLASE FAMILY PROTEIN (AFU_ORTHOLOGUE AFUA_1G03690)"/>
    <property type="match status" value="1"/>
</dbReference>
<evidence type="ECO:0000313" key="2">
    <source>
        <dbReference type="EMBL" id="CAG7989142.1"/>
    </source>
</evidence>
<dbReference type="SUPFAM" id="SSF69118">
    <property type="entry name" value="AhpD-like"/>
    <property type="match status" value="1"/>
</dbReference>
<gene>
    <name evidence="2" type="ORF">POLS_LOCUS1531</name>
</gene>
<dbReference type="Gene3D" id="1.20.1290.10">
    <property type="entry name" value="AhpD-like"/>
    <property type="match status" value="1"/>
</dbReference>
<dbReference type="EMBL" id="CAJVOS010000011">
    <property type="protein sequence ID" value="CAG7989142.1"/>
    <property type="molecule type" value="Genomic_DNA"/>
</dbReference>
<name>A0A9W4MP70_PENOL</name>
<dbReference type="InterPro" id="IPR003779">
    <property type="entry name" value="CMD-like"/>
</dbReference>
<dbReference type="AlphaFoldDB" id="A0A9W4MP70"/>
<organism evidence="2 3">
    <name type="scientific">Penicillium olsonii</name>
    <dbReference type="NCBI Taxonomy" id="99116"/>
    <lineage>
        <taxon>Eukaryota</taxon>
        <taxon>Fungi</taxon>
        <taxon>Dikarya</taxon>
        <taxon>Ascomycota</taxon>
        <taxon>Pezizomycotina</taxon>
        <taxon>Eurotiomycetes</taxon>
        <taxon>Eurotiomycetidae</taxon>
        <taxon>Eurotiales</taxon>
        <taxon>Aspergillaceae</taxon>
        <taxon>Penicillium</taxon>
    </lineage>
</organism>
<dbReference type="PANTHER" id="PTHR34846">
    <property type="entry name" value="4-CARBOXYMUCONOLACTONE DECARBOXYLASE FAMILY PROTEIN (AFU_ORTHOLOGUE AFUA_6G11590)"/>
    <property type="match status" value="1"/>
</dbReference>
<accession>A0A9W4MP70</accession>
<feature type="domain" description="Carboxymuconolactone decarboxylase-like" evidence="1">
    <location>
        <begin position="47"/>
        <end position="103"/>
    </location>
</feature>
<dbReference type="InterPro" id="IPR029032">
    <property type="entry name" value="AhpD-like"/>
</dbReference>
<dbReference type="OrthoDB" id="9998495at2759"/>
<proteinExistence type="predicted"/>
<reference evidence="2" key="1">
    <citation type="submission" date="2021-07" db="EMBL/GenBank/DDBJ databases">
        <authorList>
            <person name="Branca A.L. A."/>
        </authorList>
    </citation>
    <scope>NUCLEOTIDE SEQUENCE</scope>
</reference>
<dbReference type="GO" id="GO:0051920">
    <property type="term" value="F:peroxiredoxin activity"/>
    <property type="evidence" value="ECO:0007669"/>
    <property type="project" value="InterPro"/>
</dbReference>
<evidence type="ECO:0000313" key="3">
    <source>
        <dbReference type="Proteomes" id="UP001153618"/>
    </source>
</evidence>
<dbReference type="Proteomes" id="UP001153618">
    <property type="component" value="Unassembled WGS sequence"/>
</dbReference>
<protein>
    <recommendedName>
        <fullName evidence="1">Carboxymuconolactone decarboxylase-like domain-containing protein</fullName>
    </recommendedName>
</protein>
<evidence type="ECO:0000259" key="1">
    <source>
        <dbReference type="Pfam" id="PF02627"/>
    </source>
</evidence>
<keyword evidence="3" id="KW-1185">Reference proteome</keyword>
<dbReference type="Pfam" id="PF02627">
    <property type="entry name" value="CMD"/>
    <property type="match status" value="1"/>
</dbReference>
<comment type="caution">
    <text evidence="2">The sequence shown here is derived from an EMBL/GenBank/DDBJ whole genome shotgun (WGS) entry which is preliminary data.</text>
</comment>